<keyword evidence="6" id="KW-0238">DNA-binding</keyword>
<feature type="domain" description="Response regulatory" evidence="10">
    <location>
        <begin position="7"/>
        <end position="122"/>
    </location>
</feature>
<proteinExistence type="predicted"/>
<dbReference type="EMBL" id="JAUHMF010000001">
    <property type="protein sequence ID" value="MDT8897989.1"/>
    <property type="molecule type" value="Genomic_DNA"/>
</dbReference>
<evidence type="ECO:0000256" key="7">
    <source>
        <dbReference type="ARBA" id="ARBA00023163"/>
    </source>
</evidence>
<dbReference type="InterPro" id="IPR001789">
    <property type="entry name" value="Sig_transdc_resp-reg_receiver"/>
</dbReference>
<dbReference type="InterPro" id="IPR011006">
    <property type="entry name" value="CheY-like_superfamily"/>
</dbReference>
<feature type="coiled-coil region" evidence="9">
    <location>
        <begin position="115"/>
        <end position="155"/>
    </location>
</feature>
<evidence type="ECO:0000256" key="9">
    <source>
        <dbReference type="SAM" id="Coils"/>
    </source>
</evidence>
<accession>A0ABU3NMB3</accession>
<dbReference type="InterPro" id="IPR039420">
    <property type="entry name" value="WalR-like"/>
</dbReference>
<dbReference type="RefSeq" id="WP_315624636.1">
    <property type="nucleotide sequence ID" value="NZ_JAUHMF010000001.1"/>
</dbReference>
<dbReference type="Gene3D" id="3.40.50.2300">
    <property type="match status" value="1"/>
</dbReference>
<protein>
    <submittedName>
        <fullName evidence="11">Response regulator</fullName>
    </submittedName>
</protein>
<feature type="modified residue" description="4-aspartylphosphate" evidence="8">
    <location>
        <position position="57"/>
    </location>
</feature>
<dbReference type="PANTHER" id="PTHR48111">
    <property type="entry name" value="REGULATOR OF RPOS"/>
    <property type="match status" value="1"/>
</dbReference>
<evidence type="ECO:0000256" key="6">
    <source>
        <dbReference type="ARBA" id="ARBA00023125"/>
    </source>
</evidence>
<comment type="caution">
    <text evidence="11">The sequence shown here is derived from an EMBL/GenBank/DDBJ whole genome shotgun (WGS) entry which is preliminary data.</text>
</comment>
<keyword evidence="5" id="KW-0805">Transcription regulation</keyword>
<evidence type="ECO:0000313" key="12">
    <source>
        <dbReference type="Proteomes" id="UP001254165"/>
    </source>
</evidence>
<organism evidence="11 12">
    <name type="scientific">Thermanaerothrix solaris</name>
    <dbReference type="NCBI Taxonomy" id="3058434"/>
    <lineage>
        <taxon>Bacteria</taxon>
        <taxon>Bacillati</taxon>
        <taxon>Chloroflexota</taxon>
        <taxon>Anaerolineae</taxon>
        <taxon>Anaerolineales</taxon>
        <taxon>Anaerolineaceae</taxon>
        <taxon>Thermanaerothrix</taxon>
    </lineage>
</organism>
<keyword evidence="4" id="KW-0902">Two-component regulatory system</keyword>
<evidence type="ECO:0000256" key="3">
    <source>
        <dbReference type="ARBA" id="ARBA00022777"/>
    </source>
</evidence>
<evidence type="ECO:0000256" key="2">
    <source>
        <dbReference type="ARBA" id="ARBA00022679"/>
    </source>
</evidence>
<evidence type="ECO:0000313" key="11">
    <source>
        <dbReference type="EMBL" id="MDT8897989.1"/>
    </source>
</evidence>
<evidence type="ECO:0000256" key="4">
    <source>
        <dbReference type="ARBA" id="ARBA00023012"/>
    </source>
</evidence>
<dbReference type="SUPFAM" id="SSF55781">
    <property type="entry name" value="GAF domain-like"/>
    <property type="match status" value="1"/>
</dbReference>
<keyword evidence="2" id="KW-0808">Transferase</keyword>
<gene>
    <name evidence="11" type="ORF">QYE77_06880</name>
</gene>
<dbReference type="Proteomes" id="UP001254165">
    <property type="component" value="Unassembled WGS sequence"/>
</dbReference>
<evidence type="ECO:0000259" key="10">
    <source>
        <dbReference type="PROSITE" id="PS50110"/>
    </source>
</evidence>
<evidence type="ECO:0000256" key="5">
    <source>
        <dbReference type="ARBA" id="ARBA00023015"/>
    </source>
</evidence>
<dbReference type="SMART" id="SM00448">
    <property type="entry name" value="REC"/>
    <property type="match status" value="1"/>
</dbReference>
<evidence type="ECO:0000256" key="8">
    <source>
        <dbReference type="PROSITE-ProRule" id="PRU00169"/>
    </source>
</evidence>
<dbReference type="InterPro" id="IPR036890">
    <property type="entry name" value="HATPase_C_sf"/>
</dbReference>
<sequence>MAQPREYFLIVEPDPLIFNLVGRQSLQAAGYRVEQAVDVPTAIATAVQTLPDVILCDLALEGLSSKDLLVALQAQGVDIPVVLIAPKGSEADLIQNFRLGAVDYLLWPAREPEVLAVAERVLKQVRERRAREQLAQALQHANQELQQRVDELQTIFNIAKVLTSLTHQGVLFEQLLEQLIKATRSDLGWILLKDEGRKALILTAGKHLPTSLMAQRNRPWEDGVSGLVALSGESLALCGEPLKRFRMAALGQAALMVPIKASQQVIGIVVLMRKKEVPYQPAQQRLVEAVADFASISLANARLFRTLEERVRLQQVMMENATLRVRVLDQTLRQVRLQMRAGIERQRQALESLSKDPTARWSPGQRQALTTWRESLDALRVLAGLIPDGLRDVAVAPAKAQDFNALVGEAVHHLLPLVQQRGQEIILASHPQPLPVNGDEALLGYVLEGVLTLAIGLSESGQIQGRISEQQGEAHLEIELQAKLTDEQRGALQNQPFEGDALISAHIPRGLSPDRHLIQQILKQYQGKIWLEFVAAHSLRWHVVFPLARSSTAIPSSPAKATEIL</sequence>
<dbReference type="PANTHER" id="PTHR48111:SF1">
    <property type="entry name" value="TWO-COMPONENT RESPONSE REGULATOR ORR33"/>
    <property type="match status" value="1"/>
</dbReference>
<dbReference type="PROSITE" id="PS50110">
    <property type="entry name" value="RESPONSE_REGULATORY"/>
    <property type="match status" value="1"/>
</dbReference>
<dbReference type="Gene3D" id="3.30.450.40">
    <property type="match status" value="1"/>
</dbReference>
<dbReference type="Gene3D" id="3.30.565.10">
    <property type="entry name" value="Histidine kinase-like ATPase, C-terminal domain"/>
    <property type="match status" value="1"/>
</dbReference>
<dbReference type="Pfam" id="PF13185">
    <property type="entry name" value="GAF_2"/>
    <property type="match status" value="1"/>
</dbReference>
<reference evidence="11 12" key="1">
    <citation type="submission" date="2023-07" db="EMBL/GenBank/DDBJ databases">
        <title>Novel species of Thermanaerothrix with wide hydrolytic capabilities.</title>
        <authorList>
            <person name="Zayulina K.S."/>
            <person name="Podosokorskaya O.A."/>
            <person name="Elcheninov A.G."/>
        </authorList>
    </citation>
    <scope>NUCLEOTIDE SEQUENCE [LARGE SCALE GENOMIC DNA]</scope>
    <source>
        <strain evidence="11 12">4228-RoL</strain>
    </source>
</reference>
<dbReference type="Pfam" id="PF00072">
    <property type="entry name" value="Response_reg"/>
    <property type="match status" value="1"/>
</dbReference>
<keyword evidence="12" id="KW-1185">Reference proteome</keyword>
<keyword evidence="7" id="KW-0804">Transcription</keyword>
<dbReference type="InterPro" id="IPR029016">
    <property type="entry name" value="GAF-like_dom_sf"/>
</dbReference>
<evidence type="ECO:0000256" key="1">
    <source>
        <dbReference type="ARBA" id="ARBA00022553"/>
    </source>
</evidence>
<dbReference type="CDD" id="cd00156">
    <property type="entry name" value="REC"/>
    <property type="match status" value="1"/>
</dbReference>
<dbReference type="SMART" id="SM00065">
    <property type="entry name" value="GAF"/>
    <property type="match status" value="1"/>
</dbReference>
<keyword evidence="3" id="KW-0418">Kinase</keyword>
<keyword evidence="1 8" id="KW-0597">Phosphoprotein</keyword>
<keyword evidence="9" id="KW-0175">Coiled coil</keyword>
<dbReference type="SUPFAM" id="SSF52172">
    <property type="entry name" value="CheY-like"/>
    <property type="match status" value="1"/>
</dbReference>
<name>A0ABU3NMB3_9CHLR</name>
<dbReference type="InterPro" id="IPR003018">
    <property type="entry name" value="GAF"/>
</dbReference>